<proteinExistence type="predicted"/>
<feature type="transmembrane region" description="Helical" evidence="2">
    <location>
        <begin position="41"/>
        <end position="63"/>
    </location>
</feature>
<evidence type="ECO:0000313" key="4">
    <source>
        <dbReference type="Proteomes" id="UP001642540"/>
    </source>
</evidence>
<protein>
    <submittedName>
        <fullName evidence="3">Uncharacterized protein</fullName>
    </submittedName>
</protein>
<name>A0ABP1S764_9HEXA</name>
<dbReference type="EMBL" id="CAXLJM020000161">
    <property type="protein sequence ID" value="CAL8144966.1"/>
    <property type="molecule type" value="Genomic_DNA"/>
</dbReference>
<feature type="compositionally biased region" description="Low complexity" evidence="1">
    <location>
        <begin position="1"/>
        <end position="12"/>
    </location>
</feature>
<keyword evidence="2" id="KW-0472">Membrane</keyword>
<evidence type="ECO:0000313" key="3">
    <source>
        <dbReference type="EMBL" id="CAL8144966.1"/>
    </source>
</evidence>
<organism evidence="3 4">
    <name type="scientific">Orchesella dallaii</name>
    <dbReference type="NCBI Taxonomy" id="48710"/>
    <lineage>
        <taxon>Eukaryota</taxon>
        <taxon>Metazoa</taxon>
        <taxon>Ecdysozoa</taxon>
        <taxon>Arthropoda</taxon>
        <taxon>Hexapoda</taxon>
        <taxon>Collembola</taxon>
        <taxon>Entomobryomorpha</taxon>
        <taxon>Entomobryoidea</taxon>
        <taxon>Orchesellidae</taxon>
        <taxon>Orchesellinae</taxon>
        <taxon>Orchesella</taxon>
    </lineage>
</organism>
<reference evidence="3 4" key="1">
    <citation type="submission" date="2024-08" db="EMBL/GenBank/DDBJ databases">
        <authorList>
            <person name="Cucini C."/>
            <person name="Frati F."/>
        </authorList>
    </citation>
    <scope>NUCLEOTIDE SEQUENCE [LARGE SCALE GENOMIC DNA]</scope>
</reference>
<keyword evidence="4" id="KW-1185">Reference proteome</keyword>
<feature type="region of interest" description="Disordered" evidence="1">
    <location>
        <begin position="1"/>
        <end position="24"/>
    </location>
</feature>
<feature type="region of interest" description="Disordered" evidence="1">
    <location>
        <begin position="238"/>
        <end position="271"/>
    </location>
</feature>
<evidence type="ECO:0000256" key="1">
    <source>
        <dbReference type="SAM" id="MobiDB-lite"/>
    </source>
</evidence>
<accession>A0ABP1S764</accession>
<keyword evidence="2" id="KW-0812">Transmembrane</keyword>
<comment type="caution">
    <text evidence="3">The sequence shown here is derived from an EMBL/GenBank/DDBJ whole genome shotgun (WGS) entry which is preliminary data.</text>
</comment>
<feature type="compositionally biased region" description="Basic and acidic residues" evidence="1">
    <location>
        <begin position="246"/>
        <end position="261"/>
    </location>
</feature>
<gene>
    <name evidence="3" type="ORF">ODALV1_LOCUS30354</name>
</gene>
<sequence length="335" mass="36108">MSRGYPNRPNGFWGNGPGNGDDSQRQREIEAYNISRLQSTVAASTFAGIALVGMFCSCLWFACCRHSSKTRKKGRTWATANVEGGLENPYNYDGYVDSQGYVQMGNEGVAPYVSNPLYPNTIYGDNGLPNAYDFNEHFGMNKEGKAALYGGGGIGGLSNALSCGTSENGNLKDVPPSYTALFFAASDAAGLKNGTASSESQPNSVADPRVANIQPIHLKVTSHSAQQQKRQQLQFQQAPGAINAKSEADHEYDDYHKKEQDQEPVSLMSVESEPGIACKETTTTMEDKKREEANNTGEQEGASAYGATNLGGPEKKVGYPAPPPYNPGYNGYMKF</sequence>
<feature type="region of interest" description="Disordered" evidence="1">
    <location>
        <begin position="283"/>
        <end position="335"/>
    </location>
</feature>
<keyword evidence="2" id="KW-1133">Transmembrane helix</keyword>
<dbReference type="Proteomes" id="UP001642540">
    <property type="component" value="Unassembled WGS sequence"/>
</dbReference>
<evidence type="ECO:0000256" key="2">
    <source>
        <dbReference type="SAM" id="Phobius"/>
    </source>
</evidence>